<dbReference type="EMBL" id="PFAY01000011">
    <property type="protein sequence ID" value="PIT93144.1"/>
    <property type="molecule type" value="Genomic_DNA"/>
</dbReference>
<reference evidence="3" key="1">
    <citation type="submission" date="2017-09" db="EMBL/GenBank/DDBJ databases">
        <title>Depth-based differentiation of microbial function through sediment-hosted aquifers and enrichment of novel symbionts in the deep terrestrial subsurface.</title>
        <authorList>
            <person name="Probst A.J."/>
            <person name="Ladd B."/>
            <person name="Jarett J.K."/>
            <person name="Geller-Mcgrath D.E."/>
            <person name="Sieber C.M.K."/>
            <person name="Emerson J.B."/>
            <person name="Anantharaman K."/>
            <person name="Thomas B.C."/>
            <person name="Malmstrom R."/>
            <person name="Stieglmeier M."/>
            <person name="Klingl A."/>
            <person name="Woyke T."/>
            <person name="Ryan C.M."/>
            <person name="Banfield J.F."/>
        </authorList>
    </citation>
    <scope>NUCLEOTIDE SEQUENCE [LARGE SCALE GENOMIC DNA]</scope>
</reference>
<keyword evidence="1" id="KW-0472">Membrane</keyword>
<feature type="transmembrane region" description="Helical" evidence="1">
    <location>
        <begin position="125"/>
        <end position="147"/>
    </location>
</feature>
<accession>A0A2M6WK64</accession>
<protein>
    <submittedName>
        <fullName evidence="2">Ligand-binding protein SH3</fullName>
    </submittedName>
</protein>
<keyword evidence="1" id="KW-0812">Transmembrane</keyword>
<organism evidence="2 3">
    <name type="scientific">Candidatus Harrisonbacteria bacterium CG10_big_fil_rev_8_21_14_0_10_38_8</name>
    <dbReference type="NCBI Taxonomy" id="1974582"/>
    <lineage>
        <taxon>Bacteria</taxon>
        <taxon>Candidatus Harrisoniibacteriota</taxon>
    </lineage>
</organism>
<evidence type="ECO:0000256" key="1">
    <source>
        <dbReference type="SAM" id="Phobius"/>
    </source>
</evidence>
<dbReference type="Pfam" id="PF06695">
    <property type="entry name" value="Sm_multidrug_ex"/>
    <property type="match status" value="1"/>
</dbReference>
<dbReference type="Proteomes" id="UP000229112">
    <property type="component" value="Unassembled WGS sequence"/>
</dbReference>
<dbReference type="AlphaFoldDB" id="A0A2M6WK64"/>
<dbReference type="PANTHER" id="PTHR36007">
    <property type="entry name" value="TRANSPORT PROTEIN-RELATED"/>
    <property type="match status" value="1"/>
</dbReference>
<feature type="transmembrane region" description="Helical" evidence="1">
    <location>
        <begin position="86"/>
        <end position="119"/>
    </location>
</feature>
<name>A0A2M6WK64_9BACT</name>
<keyword evidence="1" id="KW-1133">Transmembrane helix</keyword>
<sequence>MNSLITFLIGMTPVLEIRGAIPYGLSFGLSTYEAFFYGFLGNIFITLILIQYLEVVSVFLRSRFSIFEKFFTWLFSRTRRKYSKKVVNLGEIFLFLFVAVPLPITGAWTAVAISFVFGFNRKKSFLAISLGVFVAGMVVLGVFNTLLV</sequence>
<dbReference type="PANTHER" id="PTHR36007:SF2">
    <property type="entry name" value="TRANSPORT PROTEIN-RELATED"/>
    <property type="match status" value="1"/>
</dbReference>
<feature type="transmembrane region" description="Helical" evidence="1">
    <location>
        <begin position="35"/>
        <end position="60"/>
    </location>
</feature>
<evidence type="ECO:0000313" key="2">
    <source>
        <dbReference type="EMBL" id="PIT93144.1"/>
    </source>
</evidence>
<evidence type="ECO:0000313" key="3">
    <source>
        <dbReference type="Proteomes" id="UP000229112"/>
    </source>
</evidence>
<proteinExistence type="predicted"/>
<gene>
    <name evidence="2" type="ORF">COU06_01505</name>
</gene>
<comment type="caution">
    <text evidence="2">The sequence shown here is derived from an EMBL/GenBank/DDBJ whole genome shotgun (WGS) entry which is preliminary data.</text>
</comment>
<dbReference type="InterPro" id="IPR009577">
    <property type="entry name" value="Sm_multidrug_ex"/>
</dbReference>